<gene>
    <name evidence="6" type="ORF">GCM10022287_00200</name>
</gene>
<accession>A0ABP7ZPA0</accession>
<sequence length="210" mass="22981">MTQQRASARRDEIIRAAAAEFDEAGYAGASLSSIAARLGRTKGAMSYHFSSKASLAHEVAEYHFTQWEGVHAAVRADGYVGLEAMILLSFVVATRFRDDVLVRAGIRLQHDAGLRDVKLPPPYVWWTGLTHKLLEEGRELGQIPANVDLGDAAEVLVEAFTGVQLVAHSQSRAQDIYERIERYWALFLPGLGVADGAELVKRLGAASAEY</sequence>
<evidence type="ECO:0000313" key="7">
    <source>
        <dbReference type="Proteomes" id="UP001501079"/>
    </source>
</evidence>
<feature type="DNA-binding region" description="H-T-H motif" evidence="4">
    <location>
        <begin position="30"/>
        <end position="49"/>
    </location>
</feature>
<dbReference type="PRINTS" id="PR00455">
    <property type="entry name" value="HTHTETR"/>
</dbReference>
<evidence type="ECO:0000313" key="6">
    <source>
        <dbReference type="EMBL" id="GAA4167139.1"/>
    </source>
</evidence>
<dbReference type="Pfam" id="PF00440">
    <property type="entry name" value="TetR_N"/>
    <property type="match status" value="1"/>
</dbReference>
<name>A0ABP7ZPA0_9MICO</name>
<dbReference type="PROSITE" id="PS50977">
    <property type="entry name" value="HTH_TETR_2"/>
    <property type="match status" value="1"/>
</dbReference>
<feature type="domain" description="HTH tetR-type" evidence="5">
    <location>
        <begin position="7"/>
        <end position="67"/>
    </location>
</feature>
<dbReference type="InterPro" id="IPR036271">
    <property type="entry name" value="Tet_transcr_reg_TetR-rel_C_sf"/>
</dbReference>
<dbReference type="SUPFAM" id="SSF48498">
    <property type="entry name" value="Tetracyclin repressor-like, C-terminal domain"/>
    <property type="match status" value="1"/>
</dbReference>
<evidence type="ECO:0000256" key="4">
    <source>
        <dbReference type="PROSITE-ProRule" id="PRU00335"/>
    </source>
</evidence>
<dbReference type="InterPro" id="IPR009057">
    <property type="entry name" value="Homeodomain-like_sf"/>
</dbReference>
<organism evidence="6 7">
    <name type="scientific">Gryllotalpicola koreensis</name>
    <dbReference type="NCBI Taxonomy" id="993086"/>
    <lineage>
        <taxon>Bacteria</taxon>
        <taxon>Bacillati</taxon>
        <taxon>Actinomycetota</taxon>
        <taxon>Actinomycetes</taxon>
        <taxon>Micrococcales</taxon>
        <taxon>Microbacteriaceae</taxon>
        <taxon>Gryllotalpicola</taxon>
    </lineage>
</organism>
<proteinExistence type="predicted"/>
<reference evidence="7" key="1">
    <citation type="journal article" date="2019" name="Int. J. Syst. Evol. Microbiol.">
        <title>The Global Catalogue of Microorganisms (GCM) 10K type strain sequencing project: providing services to taxonomists for standard genome sequencing and annotation.</title>
        <authorList>
            <consortium name="The Broad Institute Genomics Platform"/>
            <consortium name="The Broad Institute Genome Sequencing Center for Infectious Disease"/>
            <person name="Wu L."/>
            <person name="Ma J."/>
        </authorList>
    </citation>
    <scope>NUCLEOTIDE SEQUENCE [LARGE SCALE GENOMIC DNA]</scope>
    <source>
        <strain evidence="7">JCM 17591</strain>
    </source>
</reference>
<evidence type="ECO:0000259" key="5">
    <source>
        <dbReference type="PROSITE" id="PS50977"/>
    </source>
</evidence>
<comment type="caution">
    <text evidence="6">The sequence shown here is derived from an EMBL/GenBank/DDBJ whole genome shotgun (WGS) entry which is preliminary data.</text>
</comment>
<dbReference type="InterPro" id="IPR054126">
    <property type="entry name" value="CprB_TetR_C"/>
</dbReference>
<dbReference type="SUPFAM" id="SSF46689">
    <property type="entry name" value="Homeodomain-like"/>
    <property type="match status" value="1"/>
</dbReference>
<keyword evidence="1" id="KW-0805">Transcription regulation</keyword>
<dbReference type="PANTHER" id="PTHR30055:SF234">
    <property type="entry name" value="HTH-TYPE TRANSCRIPTIONAL REGULATOR BETI"/>
    <property type="match status" value="1"/>
</dbReference>
<dbReference type="Gene3D" id="1.10.357.10">
    <property type="entry name" value="Tetracycline Repressor, domain 2"/>
    <property type="match status" value="1"/>
</dbReference>
<dbReference type="PANTHER" id="PTHR30055">
    <property type="entry name" value="HTH-TYPE TRANSCRIPTIONAL REGULATOR RUTR"/>
    <property type="match status" value="1"/>
</dbReference>
<keyword evidence="2 4" id="KW-0238">DNA-binding</keyword>
<evidence type="ECO:0000256" key="2">
    <source>
        <dbReference type="ARBA" id="ARBA00023125"/>
    </source>
</evidence>
<dbReference type="InterPro" id="IPR001647">
    <property type="entry name" value="HTH_TetR"/>
</dbReference>
<evidence type="ECO:0000256" key="1">
    <source>
        <dbReference type="ARBA" id="ARBA00023015"/>
    </source>
</evidence>
<dbReference type="NCBIfam" id="NF041196">
    <property type="entry name" value="ScbR_bind_reg"/>
    <property type="match status" value="1"/>
</dbReference>
<dbReference type="InterPro" id="IPR050109">
    <property type="entry name" value="HTH-type_TetR-like_transc_reg"/>
</dbReference>
<dbReference type="Proteomes" id="UP001501079">
    <property type="component" value="Unassembled WGS sequence"/>
</dbReference>
<dbReference type="RefSeq" id="WP_344751192.1">
    <property type="nucleotide sequence ID" value="NZ_BAABBW010000001.1"/>
</dbReference>
<dbReference type="InterPro" id="IPR047923">
    <property type="entry name" value="ArpA-like"/>
</dbReference>
<dbReference type="EMBL" id="BAABBW010000001">
    <property type="protein sequence ID" value="GAA4167139.1"/>
    <property type="molecule type" value="Genomic_DNA"/>
</dbReference>
<dbReference type="Pfam" id="PF21935">
    <property type="entry name" value="TetR_C_45"/>
    <property type="match status" value="1"/>
</dbReference>
<evidence type="ECO:0000256" key="3">
    <source>
        <dbReference type="ARBA" id="ARBA00023163"/>
    </source>
</evidence>
<protein>
    <recommendedName>
        <fullName evidence="5">HTH tetR-type domain-containing protein</fullName>
    </recommendedName>
</protein>
<keyword evidence="3" id="KW-0804">Transcription</keyword>
<keyword evidence="7" id="KW-1185">Reference proteome</keyword>